<name>A0ACC1SEW2_9HYPO</name>
<dbReference type="Proteomes" id="UP001148629">
    <property type="component" value="Unassembled WGS sequence"/>
</dbReference>
<organism evidence="1 2">
    <name type="scientific">Fusarium decemcellulare</name>
    <dbReference type="NCBI Taxonomy" id="57161"/>
    <lineage>
        <taxon>Eukaryota</taxon>
        <taxon>Fungi</taxon>
        <taxon>Dikarya</taxon>
        <taxon>Ascomycota</taxon>
        <taxon>Pezizomycotina</taxon>
        <taxon>Sordariomycetes</taxon>
        <taxon>Hypocreomycetidae</taxon>
        <taxon>Hypocreales</taxon>
        <taxon>Nectriaceae</taxon>
        <taxon>Fusarium</taxon>
        <taxon>Fusarium decemcellulare species complex</taxon>
    </lineage>
</organism>
<reference evidence="1" key="1">
    <citation type="submission" date="2022-08" db="EMBL/GenBank/DDBJ databases">
        <title>Genome Sequence of Fusarium decemcellulare.</title>
        <authorList>
            <person name="Buettner E."/>
        </authorList>
    </citation>
    <scope>NUCLEOTIDE SEQUENCE</scope>
    <source>
        <strain evidence="1">Babe19</strain>
    </source>
</reference>
<evidence type="ECO:0000313" key="1">
    <source>
        <dbReference type="EMBL" id="KAJ3538290.1"/>
    </source>
</evidence>
<keyword evidence="2" id="KW-1185">Reference proteome</keyword>
<gene>
    <name evidence="1" type="ORF">NM208_g5971</name>
</gene>
<dbReference type="EMBL" id="JANRMS010000529">
    <property type="protein sequence ID" value="KAJ3538290.1"/>
    <property type="molecule type" value="Genomic_DNA"/>
</dbReference>
<protein>
    <submittedName>
        <fullName evidence="1">Uncharacterized protein</fullName>
    </submittedName>
</protein>
<sequence length="1906" mass="211963">MDVSLYSIPRRPMFDIGTLRLSSAPKWAGRSSAPLELSQKVDLVSPSPKLIAIRRVNKQQNLRFFAPQPLGDASHATVAFLTLSAMAPVADRIYFPSLEQCLTGERVLLSWKLIATALSDSSGKRTTSSAVIEFLSDDYVHRLLEDPASTFAPPSEATKKEFETKTAPINVPASPDGRFDIETIKKDAEWLSKNAKINTVAALRVVIVEFQSRPARHLMGPLSSQDAKNLQEAAGLHNGQGSGFLLDLGSAAALDADEIWTEFEKPETRQRRLFDTYLTERRFFMMSADYANSIKLYERLPTFANVDLELAKTYQLKLPSRDDAEPLLPTYLQILTDSMSQIESGLKAVTDEKWVTEDVEVDWLRTLLTEAVHALSVVFQVVDSFGDDFAPSSAVNQWFSLMEIYRFFDAVQPIHESIAPLVLPLKTLSVAVSLILLKPARSLTYLSEREEDATRADTTYDTYLLSSDVLEQVHKSILNAAESDCESASPVIFAWTLLLHRMNVSYQNRTEKRDNLLQQNARETFEAGGVIRPVARRNSAGSIFSIESSKFDGFLENATSSKDLVVVEQLASAVTAQGRVFDVISTMASRLGPSDEGSMTPLLSSRVRSVFLELLKVSYPIVGYQSEPVSSLFSVLSAGRSYWDLSNQENLSEKQDILATMLNDDLALEFFFQQALDRYPYEFLPFITLCRTLASATSLHDSERSQLILNLLRVTPTLTFILPETFQEYELVQEDENTNAFCLLQDIPLISLSSSWRGRRIEDDAYRIPAGTYGRFVTDTGRVVAMEYPHSTISLLGRRLEINLMKEGYQSELGMLQPDETAEVISLFATLIRMDYLSAARQGSTGTLVLSDNDILLEAKKHIDAGSGRDLLTVVCETMDYYMQVDLAESEDVVVAILNSCVQFLDAILPIYPSRVWSYLSRCELLSSESRAGKLSKIIGSLDLVQERFDFLSSCLRLFSNLIDTAMTSAVQRRAGIQLAGRKKSDLNPWLGTADKVLSKVSYSIAQAGVDIFENTSTWRFASETCRSSILRDVVPILHKAILYSYSLGDSSSSENLTSCLRPAAAYVIDCFISPSTGSLRFQPLLSSLITAFTSADSTLYPRRVSMIQAQLSAVLEFSATLLRVANYLEQSSSMIETYLFKSSTLLARLCAASDHFRRPTMWLLESLVVNAGKSSNEPPSLLGYLGPQVSKSFLHLLSSLGKPYELTREVKATWKFFSAILRNRQQWMSNCLLTGQTPREAMKKDKKKTEISTNSVFATALTKLGKLKDLEVSEAIVVLDFVASAQNFWPWTVFTLQKDTAYLDGLRAYVRDIKSSAVTAKTDAVRAGFEARLAAYIAETFAMQLYHSRHLGNSGALAKTLVGDLDYYLRDGVEVGGYNKSLHNNFARNFSNKYSDCPVDDFKRTALEPRELGKSYYYDLERADEMLRFDPGWKGRKDDGFKTEMERANTNLSLVDAQLALFHAWEFLLVELSTCLPHNETVAKQMLQVAQQCLNANQGIPGPESIFLKLVESRANLALVLIQRLVRSSIPVKDINQLLSTLVGTMNGVEEPFGPDSISYYRTLLKALFVTLRAYHTSGGKAADSQDGLEGNTVTVTQTLLNILDRVVGRGFRALVSLIHDNEATVSPEDLALLTAILQACLSLPNMDQSQTQVLNIISEHQALHAASSLYSWADRLADQGDPIYGELSMLFLLELSTLPLIAEQMACDGILSNILSANLTKFMLKSNISPYSDSPVVQRCYGIWAKGLLPLMLNLLTALGATVAPEVAYVLNQFPHLLESSVDRFEAPGASRTQSRASPHYLTLVAVSEVHSLALLTRVLAALRVNNNRDIPEVEWDSATLLENVDFWLSTKKLLKERLMPLGQREMDWRGMKPVTGACDSLLEEKAVAQLDAIRDVLSEEAES</sequence>
<proteinExistence type="predicted"/>
<evidence type="ECO:0000313" key="2">
    <source>
        <dbReference type="Proteomes" id="UP001148629"/>
    </source>
</evidence>
<accession>A0ACC1SEW2</accession>
<comment type="caution">
    <text evidence="1">The sequence shown here is derived from an EMBL/GenBank/DDBJ whole genome shotgun (WGS) entry which is preliminary data.</text>
</comment>